<gene>
    <name evidence="1" type="ORF">MILVUS5_LOCUS3006</name>
</gene>
<dbReference type="Proteomes" id="UP001177021">
    <property type="component" value="Unassembled WGS sequence"/>
</dbReference>
<proteinExistence type="predicted"/>
<evidence type="ECO:0000313" key="1">
    <source>
        <dbReference type="EMBL" id="CAJ2631482.1"/>
    </source>
</evidence>
<name>A0ACB0IHL6_TRIPR</name>
<dbReference type="EMBL" id="CASHSV030000001">
    <property type="protein sequence ID" value="CAJ2631482.1"/>
    <property type="molecule type" value="Genomic_DNA"/>
</dbReference>
<accession>A0ACB0IHL6</accession>
<comment type="caution">
    <text evidence="1">The sequence shown here is derived from an EMBL/GenBank/DDBJ whole genome shotgun (WGS) entry which is preliminary data.</text>
</comment>
<protein>
    <submittedName>
        <fullName evidence="1">Uncharacterized protein</fullName>
    </submittedName>
</protein>
<evidence type="ECO:0000313" key="2">
    <source>
        <dbReference type="Proteomes" id="UP001177021"/>
    </source>
</evidence>
<sequence>MVVKVKRETLEACMTCPLCQKLLKDATTISLCLHTFCRKCIYEKLSDEEVDCCPVCEIDLGILPVEKLRPDHNLQDIRTKIFPFKHKKVQAEDQAEDQPEEVVPSIPLPAKRKERSLSSLVVSAPKVSTHTSFTGKRTKTGTRKAAGLRGCSFIPDESIKKEETRDEDNLNSSIGETSKKHRSNEDTDNNIDLTEGKADLWTPLNCLVEAANRTKPSRSNLQGTAKLESPITPHGGLVMSETTTKLEPPTSAQSELHMPKTKNKSNGHKRKFGDDKDGNTLPSGPVKRKRLRPSNQKRAAASEMSASAHNRKNSPIWFTLVASEDQIALTLLFRNGEVSLPQISACYLRIKDGTVPVSFIQKYLMKKLNLASEAEVEIMCRGQPVLPSLQMHNLVDLWFCTSSTSKKLPASVGSSAKDFVMALSYCRKTLPL</sequence>
<reference evidence="1" key="1">
    <citation type="submission" date="2023-10" db="EMBL/GenBank/DDBJ databases">
        <authorList>
            <person name="Rodriguez Cubillos JULIANA M."/>
            <person name="De Vega J."/>
        </authorList>
    </citation>
    <scope>NUCLEOTIDE SEQUENCE</scope>
</reference>
<keyword evidence="2" id="KW-1185">Reference proteome</keyword>
<organism evidence="1 2">
    <name type="scientific">Trifolium pratense</name>
    <name type="common">Red clover</name>
    <dbReference type="NCBI Taxonomy" id="57577"/>
    <lineage>
        <taxon>Eukaryota</taxon>
        <taxon>Viridiplantae</taxon>
        <taxon>Streptophyta</taxon>
        <taxon>Embryophyta</taxon>
        <taxon>Tracheophyta</taxon>
        <taxon>Spermatophyta</taxon>
        <taxon>Magnoliopsida</taxon>
        <taxon>eudicotyledons</taxon>
        <taxon>Gunneridae</taxon>
        <taxon>Pentapetalae</taxon>
        <taxon>rosids</taxon>
        <taxon>fabids</taxon>
        <taxon>Fabales</taxon>
        <taxon>Fabaceae</taxon>
        <taxon>Papilionoideae</taxon>
        <taxon>50 kb inversion clade</taxon>
        <taxon>NPAAA clade</taxon>
        <taxon>Hologalegina</taxon>
        <taxon>IRL clade</taxon>
        <taxon>Trifolieae</taxon>
        <taxon>Trifolium</taxon>
    </lineage>
</organism>